<dbReference type="PROSITE" id="PS52016">
    <property type="entry name" value="TONB_DEPENDENT_REC_3"/>
    <property type="match status" value="1"/>
</dbReference>
<dbReference type="GO" id="GO:0009279">
    <property type="term" value="C:cell outer membrane"/>
    <property type="evidence" value="ECO:0007669"/>
    <property type="project" value="UniProtKB-SubCell"/>
</dbReference>
<comment type="similarity">
    <text evidence="7">Belongs to the TonB-dependent receptor family.</text>
</comment>
<dbReference type="InterPro" id="IPR036942">
    <property type="entry name" value="Beta-barrel_TonB_sf"/>
</dbReference>
<keyword evidence="4 7" id="KW-0812">Transmembrane</keyword>
<dbReference type="Proteomes" id="UP000315971">
    <property type="component" value="Unassembled WGS sequence"/>
</dbReference>
<organism evidence="10 11">
    <name type="scientific">Solitalea koreensis</name>
    <dbReference type="NCBI Taxonomy" id="543615"/>
    <lineage>
        <taxon>Bacteria</taxon>
        <taxon>Pseudomonadati</taxon>
        <taxon>Bacteroidota</taxon>
        <taxon>Sphingobacteriia</taxon>
        <taxon>Sphingobacteriales</taxon>
        <taxon>Sphingobacteriaceae</taxon>
        <taxon>Solitalea</taxon>
    </lineage>
</organism>
<keyword evidence="11" id="KW-1185">Reference proteome</keyword>
<dbReference type="AlphaFoldDB" id="A0A521BCL8"/>
<accession>A0A521BCL8</accession>
<dbReference type="Pfam" id="PF13715">
    <property type="entry name" value="CarbopepD_reg_2"/>
    <property type="match status" value="1"/>
</dbReference>
<keyword evidence="5 7" id="KW-0472">Membrane</keyword>
<feature type="signal peptide" evidence="8">
    <location>
        <begin position="1"/>
        <end position="23"/>
    </location>
</feature>
<evidence type="ECO:0000256" key="4">
    <source>
        <dbReference type="ARBA" id="ARBA00022692"/>
    </source>
</evidence>
<evidence type="ECO:0000256" key="3">
    <source>
        <dbReference type="ARBA" id="ARBA00022452"/>
    </source>
</evidence>
<evidence type="ECO:0000256" key="1">
    <source>
        <dbReference type="ARBA" id="ARBA00004571"/>
    </source>
</evidence>
<sequence length="793" mass="88832">MKRVLPKLLLNLTLAIFILSSSAAQHQKGQVTISGTVKDASNGENLIGVSVCIKETGKGGQTNAYGFYSLSLPPGKYTMVIKYLSYHNFEQSISLSANQQLNIELQPEGVQMTEVVVSAAGAKQNVRSMEMGVNKLEIKSLKNIPALMGEVDIVRSLQLLPGVSTVGEGASGFNVRGGGVDQNLILLDESPVYNSSHLFGFFSVFDPDAVKDVKLIKGGIPAMYGGRLSSILDVRMKEGNDKTFSSSGGIGTVSTRFMVEAPIVKDKGSFVIAGRRSYADLFLKLSPDKDLRNNQAYFYDLSGKMNYTLNENNRIYLSGYFGRDVFNFNKQFQMNWGNGTGTLRWNHVFNSRLFANITGIYSLYDYSLGVPEGANAFDWRSKIINNTLKTDFSYYINSNNKLSFGSNIIFHLFKPGEAAPSNDSSPLNPIKIDYQHARESSAYLDNEQTITSNFSAQYGLRVSMFDYVSGKDGFTTYQYEGVTGEKKNAVNPQTYNKGDLIKRYVNLEPRLSLKYELNNDASIKASYNRTTQYLHLISNTSAASPLDVWQPTTNNIQPELADQVALGFFKNFNNDVFEASVEGFYKKMQNQIDYINGAQLFLNQNLEAELLYGDGRAFGLEFFLKKNQGKMTGWMSYTLSKSERKVDGINNNLYYNTKYDKTHNLSLVGMYDLNKRWNLSATFTYSTGVSTTFPNSRYEIGDIIVPHNTTDSRNNYRVPAYNRLDVSATLYSRVKSGRKFNSNWVFSVYNLYGRKNAYTVYFRQNKDIPTQTEAVRLAILGGAVPSVSYNFNF</sequence>
<dbReference type="Gene3D" id="2.60.40.1120">
    <property type="entry name" value="Carboxypeptidase-like, regulatory domain"/>
    <property type="match status" value="1"/>
</dbReference>
<evidence type="ECO:0000313" key="10">
    <source>
        <dbReference type="EMBL" id="SMO44828.1"/>
    </source>
</evidence>
<evidence type="ECO:0000256" key="7">
    <source>
        <dbReference type="PROSITE-ProRule" id="PRU01360"/>
    </source>
</evidence>
<keyword evidence="10" id="KW-0675">Receptor</keyword>
<proteinExistence type="inferred from homology"/>
<dbReference type="OrthoDB" id="9803050at2"/>
<evidence type="ECO:0000256" key="8">
    <source>
        <dbReference type="SAM" id="SignalP"/>
    </source>
</evidence>
<dbReference type="EMBL" id="FXSZ01000002">
    <property type="protein sequence ID" value="SMO44828.1"/>
    <property type="molecule type" value="Genomic_DNA"/>
</dbReference>
<gene>
    <name evidence="10" type="ORF">SAMN06265350_10293</name>
</gene>
<keyword evidence="8" id="KW-0732">Signal</keyword>
<protein>
    <submittedName>
        <fullName evidence="10">Outer membrane receptor proteins, mostly Fe transport</fullName>
    </submittedName>
</protein>
<dbReference type="Gene3D" id="2.40.170.20">
    <property type="entry name" value="TonB-dependent receptor, beta-barrel domain"/>
    <property type="match status" value="1"/>
</dbReference>
<dbReference type="Pfam" id="PF07715">
    <property type="entry name" value="Plug"/>
    <property type="match status" value="1"/>
</dbReference>
<evidence type="ECO:0000259" key="9">
    <source>
        <dbReference type="Pfam" id="PF07715"/>
    </source>
</evidence>
<name>A0A521BCL8_9SPHI</name>
<dbReference type="InterPro" id="IPR039426">
    <property type="entry name" value="TonB-dep_rcpt-like"/>
</dbReference>
<dbReference type="SUPFAM" id="SSF49464">
    <property type="entry name" value="Carboxypeptidase regulatory domain-like"/>
    <property type="match status" value="1"/>
</dbReference>
<dbReference type="InterPro" id="IPR008969">
    <property type="entry name" value="CarboxyPept-like_regulatory"/>
</dbReference>
<keyword evidence="2 7" id="KW-0813">Transport</keyword>
<evidence type="ECO:0000256" key="6">
    <source>
        <dbReference type="ARBA" id="ARBA00023237"/>
    </source>
</evidence>
<evidence type="ECO:0000256" key="5">
    <source>
        <dbReference type="ARBA" id="ARBA00023136"/>
    </source>
</evidence>
<comment type="subcellular location">
    <subcellularLocation>
        <location evidence="1 7">Cell outer membrane</location>
        <topology evidence="1 7">Multi-pass membrane protein</topology>
    </subcellularLocation>
</comment>
<evidence type="ECO:0000256" key="2">
    <source>
        <dbReference type="ARBA" id="ARBA00022448"/>
    </source>
</evidence>
<reference evidence="10 11" key="1">
    <citation type="submission" date="2017-05" db="EMBL/GenBank/DDBJ databases">
        <authorList>
            <person name="Varghese N."/>
            <person name="Submissions S."/>
        </authorList>
    </citation>
    <scope>NUCLEOTIDE SEQUENCE [LARGE SCALE GENOMIC DNA]</scope>
    <source>
        <strain evidence="10 11">DSM 21342</strain>
    </source>
</reference>
<dbReference type="Gene3D" id="2.170.130.10">
    <property type="entry name" value="TonB-dependent receptor, plug domain"/>
    <property type="match status" value="1"/>
</dbReference>
<feature type="chain" id="PRO_5021893667" evidence="8">
    <location>
        <begin position="24"/>
        <end position="793"/>
    </location>
</feature>
<keyword evidence="3 7" id="KW-1134">Transmembrane beta strand</keyword>
<keyword evidence="6 7" id="KW-0998">Cell outer membrane</keyword>
<evidence type="ECO:0000313" key="11">
    <source>
        <dbReference type="Proteomes" id="UP000315971"/>
    </source>
</evidence>
<dbReference type="SUPFAM" id="SSF56935">
    <property type="entry name" value="Porins"/>
    <property type="match status" value="1"/>
</dbReference>
<dbReference type="RefSeq" id="WP_142601538.1">
    <property type="nucleotide sequence ID" value="NZ_FXSZ01000002.1"/>
</dbReference>
<dbReference type="InterPro" id="IPR037066">
    <property type="entry name" value="Plug_dom_sf"/>
</dbReference>
<dbReference type="InterPro" id="IPR012910">
    <property type="entry name" value="Plug_dom"/>
</dbReference>
<feature type="domain" description="TonB-dependent receptor plug" evidence="9">
    <location>
        <begin position="150"/>
        <end position="227"/>
    </location>
</feature>